<evidence type="ECO:0000313" key="3">
    <source>
        <dbReference type="Proteomes" id="UP000317355"/>
    </source>
</evidence>
<dbReference type="EMBL" id="VMRY01000118">
    <property type="protein sequence ID" value="TVT49498.1"/>
    <property type="molecule type" value="Genomic_DNA"/>
</dbReference>
<protein>
    <recommendedName>
        <fullName evidence="4">PqqD family protein</fullName>
    </recommendedName>
</protein>
<gene>
    <name evidence="2" type="ORF">FHK82_17055</name>
</gene>
<evidence type="ECO:0000256" key="1">
    <source>
        <dbReference type="SAM" id="MobiDB-lite"/>
    </source>
</evidence>
<evidence type="ECO:0008006" key="4">
    <source>
        <dbReference type="Google" id="ProtNLM"/>
    </source>
</evidence>
<sequence>MELSNYFYRTLVYSDVKGQVSVFEKLPPHSLIPLEPWLGLVIQLADGQHTLQELIDYVASRYQGDVPENYLKTMGSVIERLIESGAIALSETPRTLPYHLSMPKEHQDPQMAERSMDESKYTES</sequence>
<feature type="region of interest" description="Disordered" evidence="1">
    <location>
        <begin position="98"/>
        <end position="124"/>
    </location>
</feature>
<dbReference type="Proteomes" id="UP000317355">
    <property type="component" value="Unassembled WGS sequence"/>
</dbReference>
<dbReference type="AlphaFoldDB" id="A0A558CL45"/>
<feature type="compositionally biased region" description="Basic and acidic residues" evidence="1">
    <location>
        <begin position="114"/>
        <end position="124"/>
    </location>
</feature>
<name>A0A558CL45_9GAMM</name>
<evidence type="ECO:0000313" key="2">
    <source>
        <dbReference type="EMBL" id="TVT49498.1"/>
    </source>
</evidence>
<reference evidence="2 3" key="1">
    <citation type="submission" date="2019-07" db="EMBL/GenBank/DDBJ databases">
        <title>The pathways for chlorine oxyanion respiration interact through the shared metabolite chlorate.</title>
        <authorList>
            <person name="Barnum T.P."/>
            <person name="Cheng Y."/>
            <person name="Hill K.A."/>
            <person name="Lucas L.N."/>
            <person name="Carlson H.K."/>
            <person name="Coates J.D."/>
        </authorList>
    </citation>
    <scope>NUCLEOTIDE SEQUENCE [LARGE SCALE GENOMIC DNA]</scope>
    <source>
        <strain evidence="2">BK-3</strain>
    </source>
</reference>
<accession>A0A558CL45</accession>
<proteinExistence type="predicted"/>
<comment type="caution">
    <text evidence="2">The sequence shown here is derived from an EMBL/GenBank/DDBJ whole genome shotgun (WGS) entry which is preliminary data.</text>
</comment>
<organism evidence="2 3">
    <name type="scientific">Sedimenticola thiotaurini</name>
    <dbReference type="NCBI Taxonomy" id="1543721"/>
    <lineage>
        <taxon>Bacteria</taxon>
        <taxon>Pseudomonadati</taxon>
        <taxon>Pseudomonadota</taxon>
        <taxon>Gammaproteobacteria</taxon>
        <taxon>Chromatiales</taxon>
        <taxon>Sedimenticolaceae</taxon>
        <taxon>Sedimenticola</taxon>
    </lineage>
</organism>